<dbReference type="AlphaFoldDB" id="A0A2V1N0I1"/>
<dbReference type="GO" id="GO:0016491">
    <property type="term" value="F:oxidoreductase activity"/>
    <property type="evidence" value="ECO:0007669"/>
    <property type="project" value="InterPro"/>
</dbReference>
<name>A0A2V1N0I1_9LACO</name>
<sequence length="201" mass="22276">MSNDYLKLLASRPKVTQLGQQTNLLESDLVTAIESAIDNTPAPTETPTVRAAILFGGAHEQLWEFASDARASDAFNQSDSERVLTTIRDQYANGLGTVLFFTDTAVTKQLRHKHPHQSDWFKTATIIENGMAQMNVWTLLTSLGLGASLQHFNPEINDQVLETFNLETSWLLQAQMPFGSVEGETNLDHPDDATKQFKVLG</sequence>
<dbReference type="GO" id="GO:0034599">
    <property type="term" value="P:cellular response to oxidative stress"/>
    <property type="evidence" value="ECO:0007669"/>
    <property type="project" value="InterPro"/>
</dbReference>
<dbReference type="Proteomes" id="UP000245080">
    <property type="component" value="Unassembled WGS sequence"/>
</dbReference>
<keyword evidence="3" id="KW-1185">Reference proteome</keyword>
<comment type="caution">
    <text evidence="2">The sequence shown here is derived from an EMBL/GenBank/DDBJ whole genome shotgun (WGS) entry which is preliminary data.</text>
</comment>
<gene>
    <name evidence="2" type="ORF">DCM90_04755</name>
</gene>
<dbReference type="RefSeq" id="WP_109250195.1">
    <property type="nucleotide sequence ID" value="NZ_QCXQ01000002.1"/>
</dbReference>
<dbReference type="Gene3D" id="3.40.109.10">
    <property type="entry name" value="NADH Oxidase"/>
    <property type="match status" value="1"/>
</dbReference>
<proteinExistence type="predicted"/>
<dbReference type="InterPro" id="IPR029479">
    <property type="entry name" value="Nitroreductase"/>
</dbReference>
<dbReference type="Pfam" id="PF00881">
    <property type="entry name" value="Nitroreductase"/>
    <property type="match status" value="1"/>
</dbReference>
<dbReference type="PANTHER" id="PTHR43035">
    <property type="entry name" value="FATTY ACID REPRESSION MUTANT PROTEIN 2-RELATED"/>
    <property type="match status" value="1"/>
</dbReference>
<accession>A0A2V1N0I1</accession>
<dbReference type="InterPro" id="IPR000415">
    <property type="entry name" value="Nitroreductase-like"/>
</dbReference>
<dbReference type="OrthoDB" id="9810617at2"/>
<protein>
    <recommendedName>
        <fullName evidence="1">Nitroreductase domain-containing protein</fullName>
    </recommendedName>
</protein>
<evidence type="ECO:0000259" key="1">
    <source>
        <dbReference type="Pfam" id="PF00881"/>
    </source>
</evidence>
<dbReference type="InterPro" id="IPR033877">
    <property type="entry name" value="Frm2/Hbn1"/>
</dbReference>
<evidence type="ECO:0000313" key="3">
    <source>
        <dbReference type="Proteomes" id="UP000245080"/>
    </source>
</evidence>
<dbReference type="PANTHER" id="PTHR43035:SF1">
    <property type="entry name" value="FATTY ACID REPRESSION MUTANT PROTEIN 2-RELATED"/>
    <property type="match status" value="1"/>
</dbReference>
<reference evidence="2 3" key="1">
    <citation type="journal article" date="2018" name="Int. J. Syst. Evol. Microbiol.">
        <title>Lactobacillus bambusae sp. nov., isolated from a traditional fermented Ma-bamboo shoots of Taiwan.</title>
        <authorList>
            <person name="Wang L.-T."/>
        </authorList>
    </citation>
    <scope>NUCLEOTIDE SEQUENCE [LARGE SCALE GENOMIC DNA]</scope>
    <source>
        <strain evidence="2 3">BS-W1</strain>
    </source>
</reference>
<dbReference type="EMBL" id="QCXQ01000002">
    <property type="protein sequence ID" value="PWG00248.1"/>
    <property type="molecule type" value="Genomic_DNA"/>
</dbReference>
<evidence type="ECO:0000313" key="2">
    <source>
        <dbReference type="EMBL" id="PWG00248.1"/>
    </source>
</evidence>
<feature type="domain" description="Nitroreductase" evidence="1">
    <location>
        <begin position="69"/>
        <end position="179"/>
    </location>
</feature>
<organism evidence="2 3">
    <name type="scientific">Levilactobacillus bambusae</name>
    <dbReference type="NCBI Taxonomy" id="2024736"/>
    <lineage>
        <taxon>Bacteria</taxon>
        <taxon>Bacillati</taxon>
        <taxon>Bacillota</taxon>
        <taxon>Bacilli</taxon>
        <taxon>Lactobacillales</taxon>
        <taxon>Lactobacillaceae</taxon>
        <taxon>Levilactobacillus</taxon>
    </lineage>
</organism>
<dbReference type="SUPFAM" id="SSF55469">
    <property type="entry name" value="FMN-dependent nitroreductase-like"/>
    <property type="match status" value="1"/>
</dbReference>